<reference evidence="1 2" key="1">
    <citation type="submission" date="2015-12" db="EMBL/GenBank/DDBJ databases">
        <title>Haloprofundus marisrubri gen. nov., sp. nov., an extremely halophilic archaeon isolated from the Discovery deep brine-seawater interface in the Red Sea.</title>
        <authorList>
            <person name="Zhang G."/>
            <person name="Stingl U."/>
            <person name="Rashid M."/>
        </authorList>
    </citation>
    <scope>NUCLEOTIDE SEQUENCE [LARGE SCALE GENOMIC DNA]</scope>
    <source>
        <strain evidence="1 2">SB9</strain>
    </source>
</reference>
<dbReference type="AlphaFoldDB" id="A0A0W1R6J8"/>
<comment type="caution">
    <text evidence="1">The sequence shown here is derived from an EMBL/GenBank/DDBJ whole genome shotgun (WGS) entry which is preliminary data.</text>
</comment>
<proteinExistence type="predicted"/>
<keyword evidence="2" id="KW-1185">Reference proteome</keyword>
<dbReference type="EMBL" id="LOPU01000029">
    <property type="protein sequence ID" value="KTG08816.1"/>
    <property type="molecule type" value="Genomic_DNA"/>
</dbReference>
<dbReference type="Proteomes" id="UP000054387">
    <property type="component" value="Unassembled WGS sequence"/>
</dbReference>
<sequence length="257" mass="28437">MKQSPRRIALLLVTLLVVSATGALALQPAPTAEHRAIAADDTPTEKATTAMENLRATNYTYDLDVRFEGGTHDRFTYAVDGQSGRAHGSVDIADHQYEAMYTHHTVWARNITSETPSAWSSKPRKSYTDIHLFRPQQAENVTFEQVSADDETLVFRANLTGEETRAMYFGPWSENSTATLTLYVDRDREIVTRATMDVTNDASAGRYLMSDDVSTGQFEATVSDVGETDVEKPESIPSPTTDELVNRLVVGLQRLDG</sequence>
<gene>
    <name evidence="1" type="ORF">AUR64_13435</name>
</gene>
<name>A0A0W1R6J8_9EURY</name>
<organism evidence="1 2">
    <name type="scientific">Haloprofundus marisrubri</name>
    <dbReference type="NCBI Taxonomy" id="1514971"/>
    <lineage>
        <taxon>Archaea</taxon>
        <taxon>Methanobacteriati</taxon>
        <taxon>Methanobacteriota</taxon>
        <taxon>Stenosarchaea group</taxon>
        <taxon>Halobacteria</taxon>
        <taxon>Halobacteriales</taxon>
        <taxon>Haloferacaceae</taxon>
        <taxon>Haloprofundus</taxon>
    </lineage>
</organism>
<dbReference type="RefSeq" id="WP_058581968.1">
    <property type="nucleotide sequence ID" value="NZ_LOPU01000029.1"/>
</dbReference>
<accession>A0A0W1R6J8</accession>
<protein>
    <submittedName>
        <fullName evidence="1">Uncharacterized protein</fullName>
    </submittedName>
</protein>
<evidence type="ECO:0000313" key="1">
    <source>
        <dbReference type="EMBL" id="KTG08816.1"/>
    </source>
</evidence>
<evidence type="ECO:0000313" key="2">
    <source>
        <dbReference type="Proteomes" id="UP000054387"/>
    </source>
</evidence>
<dbReference type="OrthoDB" id="374030at2157"/>